<dbReference type="AlphaFoldDB" id="A0ABD1KTW1"/>
<dbReference type="FunFam" id="3.30.70.270:FF:000020">
    <property type="entry name" value="Transposon Tf2-6 polyprotein-like Protein"/>
    <property type="match status" value="1"/>
</dbReference>
<dbReference type="InterPro" id="IPR043128">
    <property type="entry name" value="Rev_trsase/Diguanyl_cyclase"/>
</dbReference>
<accession>A0ABD1KTW1</accession>
<evidence type="ECO:0000313" key="3">
    <source>
        <dbReference type="Proteomes" id="UP001591681"/>
    </source>
</evidence>
<evidence type="ECO:0000313" key="2">
    <source>
        <dbReference type="EMBL" id="KAL2102391.1"/>
    </source>
</evidence>
<comment type="caution">
    <text evidence="2">The sequence shown here is derived from an EMBL/GenBank/DDBJ whole genome shotgun (WGS) entry which is preliminary data.</text>
</comment>
<name>A0ABD1KTW1_9TELE</name>
<dbReference type="Proteomes" id="UP001591681">
    <property type="component" value="Unassembled WGS sequence"/>
</dbReference>
<sequence>MLGRGVIRPQVGKVEAIKACERPTTKKQVRSFLGLVGWYRRFISNFSERAVPLTELTRKSQPNKVAWTEECEAAFQGLKDSLCREPVLLSPDFNKTFTVQTDASERGLGAVLLQEDDGHLRPVAYISRKLLPRE</sequence>
<dbReference type="SUPFAM" id="SSF56672">
    <property type="entry name" value="DNA/RNA polymerases"/>
    <property type="match status" value="1"/>
</dbReference>
<proteinExistence type="predicted"/>
<reference evidence="2 3" key="1">
    <citation type="submission" date="2024-09" db="EMBL/GenBank/DDBJ databases">
        <title>A chromosome-level genome assembly of Gray's grenadier anchovy, Coilia grayii.</title>
        <authorList>
            <person name="Fu Z."/>
        </authorList>
    </citation>
    <scope>NUCLEOTIDE SEQUENCE [LARGE SCALE GENOMIC DNA]</scope>
    <source>
        <strain evidence="2">G4</strain>
        <tissue evidence="2">Muscle</tissue>
    </source>
</reference>
<feature type="domain" description="Reverse transcriptase/retrotransposon-derived protein RNase H-like" evidence="1">
    <location>
        <begin position="67"/>
        <end position="134"/>
    </location>
</feature>
<dbReference type="Pfam" id="PF17919">
    <property type="entry name" value="RT_RNaseH_2"/>
    <property type="match status" value="1"/>
</dbReference>
<dbReference type="InterPro" id="IPR041577">
    <property type="entry name" value="RT_RNaseH_2"/>
</dbReference>
<organism evidence="2 3">
    <name type="scientific">Coilia grayii</name>
    <name type="common">Gray's grenadier anchovy</name>
    <dbReference type="NCBI Taxonomy" id="363190"/>
    <lineage>
        <taxon>Eukaryota</taxon>
        <taxon>Metazoa</taxon>
        <taxon>Chordata</taxon>
        <taxon>Craniata</taxon>
        <taxon>Vertebrata</taxon>
        <taxon>Euteleostomi</taxon>
        <taxon>Actinopterygii</taxon>
        <taxon>Neopterygii</taxon>
        <taxon>Teleostei</taxon>
        <taxon>Clupei</taxon>
        <taxon>Clupeiformes</taxon>
        <taxon>Clupeoidei</taxon>
        <taxon>Engraulidae</taxon>
        <taxon>Coilinae</taxon>
        <taxon>Coilia</taxon>
    </lineage>
</organism>
<gene>
    <name evidence="2" type="ORF">ACEWY4_001559</name>
</gene>
<dbReference type="Gene3D" id="3.30.70.270">
    <property type="match status" value="1"/>
</dbReference>
<evidence type="ECO:0000259" key="1">
    <source>
        <dbReference type="Pfam" id="PF17919"/>
    </source>
</evidence>
<keyword evidence="3" id="KW-1185">Reference proteome</keyword>
<dbReference type="EMBL" id="JBHFQA010000002">
    <property type="protein sequence ID" value="KAL2102391.1"/>
    <property type="molecule type" value="Genomic_DNA"/>
</dbReference>
<dbReference type="PANTHER" id="PTHR34072">
    <property type="entry name" value="ENZYMATIC POLYPROTEIN-RELATED"/>
    <property type="match status" value="1"/>
</dbReference>
<dbReference type="PANTHER" id="PTHR34072:SF52">
    <property type="entry name" value="RIBONUCLEASE H"/>
    <property type="match status" value="1"/>
</dbReference>
<protein>
    <recommendedName>
        <fullName evidence="1">Reverse transcriptase/retrotransposon-derived protein RNase H-like domain-containing protein</fullName>
    </recommendedName>
</protein>
<dbReference type="InterPro" id="IPR043502">
    <property type="entry name" value="DNA/RNA_pol_sf"/>
</dbReference>